<evidence type="ECO:0000313" key="1">
    <source>
        <dbReference type="EMBL" id="MBC9226570.1"/>
    </source>
</evidence>
<accession>A0A8I0K302</accession>
<gene>
    <name evidence="1" type="ORF">IBG24_09610</name>
</gene>
<dbReference type="SMART" id="SM01236">
    <property type="entry name" value="Haem_oxygenase_2"/>
    <property type="match status" value="1"/>
</dbReference>
<comment type="caution">
    <text evidence="1">The sequence shown here is derived from an EMBL/GenBank/DDBJ whole genome shotgun (WGS) entry which is preliminary data.</text>
</comment>
<dbReference type="RefSeq" id="WP_187769398.1">
    <property type="nucleotide sequence ID" value="NZ_JACTVM010000002.1"/>
</dbReference>
<dbReference type="SUPFAM" id="SSF48613">
    <property type="entry name" value="Heme oxygenase-like"/>
    <property type="match status" value="1"/>
</dbReference>
<proteinExistence type="predicted"/>
<dbReference type="InterPro" id="IPR016084">
    <property type="entry name" value="Haem_Oase-like_multi-hlx"/>
</dbReference>
<dbReference type="EMBL" id="JACTVM010000002">
    <property type="protein sequence ID" value="MBC9226570.1"/>
    <property type="molecule type" value="Genomic_DNA"/>
</dbReference>
<dbReference type="Pfam" id="PF14518">
    <property type="entry name" value="Haem_oxygenas_2"/>
    <property type="match status" value="1"/>
</dbReference>
<sequence length="327" mass="36192">MRTAVLVGAGTAVPSLPRPRGDLSSATVAALSGALPWDRVPRVEASSVEDSLLTAWIAHELHHRGFPDLQDAEWTPELIAVRMRIERELEARLRERAEGRLPASADPDVLLDFVREDEGRSLAAYVQRQATAEQVRELLWYRSIYHLKEADPTAWTLPRLPGPSRAALAELQYDEYGAGRPERLHAGLFAEGMRACGLDTRENAAIDDVPLEVLEMNVTLTMFGLQRRLRGAAVGHLVAFEASSSGPSRRMSRGLRRLGFPEEMAAYYDEHVEADAVHEQTAARFIAGALVEAEPELAEDVAFGVFTCLDLEDRFAAAMLRRWGVEA</sequence>
<dbReference type="Proteomes" id="UP000620591">
    <property type="component" value="Unassembled WGS sequence"/>
</dbReference>
<dbReference type="Gene3D" id="1.20.910.10">
    <property type="entry name" value="Heme oxygenase-like"/>
    <property type="match status" value="1"/>
</dbReference>
<evidence type="ECO:0000313" key="2">
    <source>
        <dbReference type="Proteomes" id="UP000620591"/>
    </source>
</evidence>
<name>A0A8I0K302_9ACTN</name>
<organism evidence="1 2">
    <name type="scientific">Aeromicrobium senzhongii</name>
    <dbReference type="NCBI Taxonomy" id="2663859"/>
    <lineage>
        <taxon>Bacteria</taxon>
        <taxon>Bacillati</taxon>
        <taxon>Actinomycetota</taxon>
        <taxon>Actinomycetes</taxon>
        <taxon>Propionibacteriales</taxon>
        <taxon>Nocardioidaceae</taxon>
        <taxon>Aeromicrobium</taxon>
    </lineage>
</organism>
<reference evidence="1" key="1">
    <citation type="submission" date="2020-09" db="EMBL/GenBank/DDBJ databases">
        <title>Novel species in genus Aeromicrobium.</title>
        <authorList>
            <person name="Zhang G."/>
        </authorList>
    </citation>
    <scope>NUCLEOTIDE SEQUENCE</scope>
    <source>
        <strain evidence="1">Zg-636</strain>
    </source>
</reference>
<dbReference type="AlphaFoldDB" id="A0A8I0K302"/>
<protein>
    <submittedName>
        <fullName evidence="1">Iron-containing redox enzyme family protein</fullName>
    </submittedName>
</protein>